<reference evidence="6" key="1">
    <citation type="journal article" date="2023" name="Plant Biotechnol. J.">
        <title>Chromosome-level wild Hevea brasiliensis genome provides new tools for genomic-assisted breeding and valuable loci to elevate rubber yield.</title>
        <authorList>
            <person name="Cheng H."/>
            <person name="Song X."/>
            <person name="Hu Y."/>
            <person name="Wu T."/>
            <person name="Yang Q."/>
            <person name="An Z."/>
            <person name="Feng S."/>
            <person name="Deng Z."/>
            <person name="Wu W."/>
            <person name="Zeng X."/>
            <person name="Tu M."/>
            <person name="Wang X."/>
            <person name="Huang H."/>
        </authorList>
    </citation>
    <scope>NUCLEOTIDE SEQUENCE</scope>
    <source>
        <strain evidence="6">MT/VB/25A 57/8</strain>
    </source>
</reference>
<evidence type="ECO:0000259" key="5">
    <source>
        <dbReference type="PROSITE" id="PS51005"/>
    </source>
</evidence>
<protein>
    <recommendedName>
        <fullName evidence="5">NAC domain-containing protein</fullName>
    </recommendedName>
</protein>
<proteinExistence type="predicted"/>
<keyword evidence="1" id="KW-0805">Transcription regulation</keyword>
<accession>A0ABQ9KNE4</accession>
<keyword evidence="4" id="KW-0539">Nucleus</keyword>
<feature type="domain" description="NAC" evidence="5">
    <location>
        <begin position="85"/>
        <end position="237"/>
    </location>
</feature>
<comment type="caution">
    <text evidence="6">The sequence shown here is derived from an EMBL/GenBank/DDBJ whole genome shotgun (WGS) entry which is preliminary data.</text>
</comment>
<evidence type="ECO:0000256" key="4">
    <source>
        <dbReference type="ARBA" id="ARBA00023242"/>
    </source>
</evidence>
<evidence type="ECO:0000256" key="3">
    <source>
        <dbReference type="ARBA" id="ARBA00023163"/>
    </source>
</evidence>
<keyword evidence="2" id="KW-0238">DNA-binding</keyword>
<evidence type="ECO:0000313" key="7">
    <source>
        <dbReference type="Proteomes" id="UP001174677"/>
    </source>
</evidence>
<dbReference type="InterPro" id="IPR003441">
    <property type="entry name" value="NAC-dom"/>
</dbReference>
<dbReference type="PANTHER" id="PTHR31719:SF160">
    <property type="entry name" value="NAC TRANSCRIPTION FACTOR 29-LIKE"/>
    <property type="match status" value="1"/>
</dbReference>
<keyword evidence="3" id="KW-0804">Transcription</keyword>
<dbReference type="PROSITE" id="PS51005">
    <property type="entry name" value="NAC"/>
    <property type="match status" value="1"/>
</dbReference>
<dbReference type="PANTHER" id="PTHR31719">
    <property type="entry name" value="NAC TRANSCRIPTION FACTOR 56"/>
    <property type="match status" value="1"/>
</dbReference>
<keyword evidence="7" id="KW-1185">Reference proteome</keyword>
<organism evidence="6 7">
    <name type="scientific">Hevea brasiliensis</name>
    <name type="common">Para rubber tree</name>
    <name type="synonym">Siphonia brasiliensis</name>
    <dbReference type="NCBI Taxonomy" id="3981"/>
    <lineage>
        <taxon>Eukaryota</taxon>
        <taxon>Viridiplantae</taxon>
        <taxon>Streptophyta</taxon>
        <taxon>Embryophyta</taxon>
        <taxon>Tracheophyta</taxon>
        <taxon>Spermatophyta</taxon>
        <taxon>Magnoliopsida</taxon>
        <taxon>eudicotyledons</taxon>
        <taxon>Gunneridae</taxon>
        <taxon>Pentapetalae</taxon>
        <taxon>rosids</taxon>
        <taxon>fabids</taxon>
        <taxon>Malpighiales</taxon>
        <taxon>Euphorbiaceae</taxon>
        <taxon>Crotonoideae</taxon>
        <taxon>Micrandreae</taxon>
        <taxon>Hevea</taxon>
    </lineage>
</organism>
<evidence type="ECO:0000313" key="6">
    <source>
        <dbReference type="EMBL" id="KAJ9141410.1"/>
    </source>
</evidence>
<evidence type="ECO:0000256" key="2">
    <source>
        <dbReference type="ARBA" id="ARBA00023125"/>
    </source>
</evidence>
<dbReference type="Proteomes" id="UP001174677">
    <property type="component" value="Chromosome 17"/>
</dbReference>
<sequence>MEEDQHKWEHVAVTNPNNNATYLNPTYTSSSYGYAIDATSKNGGSSCSSRNNTDASLDPVVSQGNKIVTAYHHSDYDEDAYFDSFPAGYRFKPYDEELVVHYLKKKIINEPLPPNRIKEVELYKYNPETLAANYKSNGENEWYFFTPRDRKYPNGERPNRAAGNGYWKATGADKHVNFEGCKVGFRKALVFYQGKPPNGDKTEWIMHEYRVNEPSKRKRGGNDMKLDDWVLCRIYKKLDRSFRAPTRPRVQVVQDHQPPENGMLLPEESKQIPMPTMAGNYSQGNEMVYLNTNAAYAPAYHLNGIGTVITESFDASQFELPYCGNAVHPLMGTAGASSPSSSYMQTYISDEHPIDEYLHYPKEFFAAQRMDNILLPPLRSFSPFPYEEHDDSNKYQC</sequence>
<dbReference type="Pfam" id="PF02365">
    <property type="entry name" value="NAM"/>
    <property type="match status" value="1"/>
</dbReference>
<dbReference type="Gene3D" id="2.170.150.80">
    <property type="entry name" value="NAC domain"/>
    <property type="match status" value="1"/>
</dbReference>
<gene>
    <name evidence="6" type="ORF">P3X46_031949</name>
</gene>
<dbReference type="EMBL" id="JARPOI010000017">
    <property type="protein sequence ID" value="KAJ9141410.1"/>
    <property type="molecule type" value="Genomic_DNA"/>
</dbReference>
<name>A0ABQ9KNE4_HEVBR</name>
<evidence type="ECO:0000256" key="1">
    <source>
        <dbReference type="ARBA" id="ARBA00023015"/>
    </source>
</evidence>
<dbReference type="SUPFAM" id="SSF101941">
    <property type="entry name" value="NAC domain"/>
    <property type="match status" value="1"/>
</dbReference>
<dbReference type="InterPro" id="IPR036093">
    <property type="entry name" value="NAC_dom_sf"/>
</dbReference>